<comment type="pathway">
    <text evidence="1">Protein modification; protein ubiquitination.</text>
</comment>
<dbReference type="Gene3D" id="1.20.120.1750">
    <property type="match status" value="1"/>
</dbReference>
<dbReference type="InterPro" id="IPR047546">
    <property type="entry name" value="Rcat_RBR_RNF216"/>
</dbReference>
<keyword evidence="6" id="KW-0833">Ubl conjugation pathway</keyword>
<protein>
    <recommendedName>
        <fullName evidence="9">RING-type domain-containing protein</fullName>
    </recommendedName>
</protein>
<keyword evidence="3" id="KW-0479">Metal-binding</keyword>
<dbReference type="InterPro" id="IPR051628">
    <property type="entry name" value="LUBAC_E3_Ligases"/>
</dbReference>
<dbReference type="InterPro" id="IPR002867">
    <property type="entry name" value="IBR_dom"/>
</dbReference>
<dbReference type="GO" id="GO:0016740">
    <property type="term" value="F:transferase activity"/>
    <property type="evidence" value="ECO:0007669"/>
    <property type="project" value="UniProtKB-KW"/>
</dbReference>
<sequence>MALVKDNLDEIKSMFPDIELDAFLDEKLQMPVVAAVDLILENQLNFVKKRRKRTHDETDGNHADKTLFFSDPNSQNDESTDEVFLNEIDLENPSIHDFFVALAAHLDNRLQNRNEKISFQATQIFDLVSCFAKLFTRVRRPLFQWLLKKNVAIEEVFIISFFIENQADEHKSFTALVERVVAERYKRQSLSQTLSNSDQLIFKPLVKLRTFDRTYQSSNREVQKMMDVARDNFEKVLIEMVQNAENKTALKGIQWMGKSILCYFSKDTAIFECSVCFTESYVSTAFRCTAIQSSKEDSEKRHLFCLECVRGQAEASVNEALLSEGALGLRCMASECRNPILFTEISGYLSRALRRRLDDRITNQALCCAGLSGLEYCLKCDFAMIMEVPKEVDKVFNCQKCGYSFCRLCEEDWSKHFGFSCDKVKENSEEAKRREVEKKLNEAIVRCCPKCRLQFVKLDACNKMTCACGTTQCYICREVGITYEHFCNHPRDPTITNNKCDKCVKPKCMLWEDFKRHDREAIGRILKESGVEVNIPASPMPGPSTKQQPRAIIPPMLPPRAHIALHMPPPHVAPPNRMAPPPQRVAPPQHMAPPVHRMVPPQRMAPPAHRMAPPQRMAAAVFRQPQ</sequence>
<dbReference type="Pfam" id="PF01485">
    <property type="entry name" value="IBR"/>
    <property type="match status" value="1"/>
</dbReference>
<evidence type="ECO:0000256" key="8">
    <source>
        <dbReference type="SAM" id="MobiDB-lite"/>
    </source>
</evidence>
<keyword evidence="11" id="KW-1185">Reference proteome</keyword>
<evidence type="ECO:0000256" key="3">
    <source>
        <dbReference type="ARBA" id="ARBA00022723"/>
    </source>
</evidence>
<dbReference type="SMART" id="SM00647">
    <property type="entry name" value="IBR"/>
    <property type="match status" value="1"/>
</dbReference>
<evidence type="ECO:0000256" key="6">
    <source>
        <dbReference type="ARBA" id="ARBA00022786"/>
    </source>
</evidence>
<organism evidence="10 11">
    <name type="scientific">Heterodera trifolii</name>
    <dbReference type="NCBI Taxonomy" id="157864"/>
    <lineage>
        <taxon>Eukaryota</taxon>
        <taxon>Metazoa</taxon>
        <taxon>Ecdysozoa</taxon>
        <taxon>Nematoda</taxon>
        <taxon>Chromadorea</taxon>
        <taxon>Rhabditida</taxon>
        <taxon>Tylenchina</taxon>
        <taxon>Tylenchomorpha</taxon>
        <taxon>Tylenchoidea</taxon>
        <taxon>Heteroderidae</taxon>
        <taxon>Heteroderinae</taxon>
        <taxon>Heterodera</taxon>
    </lineage>
</organism>
<evidence type="ECO:0000256" key="4">
    <source>
        <dbReference type="ARBA" id="ARBA00022737"/>
    </source>
</evidence>
<evidence type="ECO:0000256" key="5">
    <source>
        <dbReference type="ARBA" id="ARBA00022771"/>
    </source>
</evidence>
<feature type="compositionally biased region" description="Basic and acidic residues" evidence="8">
    <location>
        <begin position="54"/>
        <end position="65"/>
    </location>
</feature>
<keyword evidence="7" id="KW-0862">Zinc</keyword>
<evidence type="ECO:0000256" key="1">
    <source>
        <dbReference type="ARBA" id="ARBA00004906"/>
    </source>
</evidence>
<accession>A0ABD2LPL0</accession>
<dbReference type="PANTHER" id="PTHR22770">
    <property type="entry name" value="UBIQUITIN CONJUGATING ENZYME 7 INTERACTING PROTEIN-RELATED"/>
    <property type="match status" value="1"/>
</dbReference>
<dbReference type="PANTHER" id="PTHR22770:SF47">
    <property type="entry name" value="E3 UBIQUITIN-PROTEIN LIGASE RNF216"/>
    <property type="match status" value="1"/>
</dbReference>
<keyword evidence="5" id="KW-0863">Zinc-finger</keyword>
<dbReference type="Proteomes" id="UP001620626">
    <property type="component" value="Unassembled WGS sequence"/>
</dbReference>
<dbReference type="EMBL" id="JBICBT010000334">
    <property type="protein sequence ID" value="KAL3117187.1"/>
    <property type="molecule type" value="Genomic_DNA"/>
</dbReference>
<dbReference type="PROSITE" id="PS51873">
    <property type="entry name" value="TRIAD"/>
    <property type="match status" value="1"/>
</dbReference>
<evidence type="ECO:0000313" key="10">
    <source>
        <dbReference type="EMBL" id="KAL3117187.1"/>
    </source>
</evidence>
<dbReference type="AlphaFoldDB" id="A0ABD2LPL0"/>
<keyword evidence="4" id="KW-0677">Repeat</keyword>
<dbReference type="InterPro" id="IPR044066">
    <property type="entry name" value="TRIAD_supradom"/>
</dbReference>
<evidence type="ECO:0000256" key="2">
    <source>
        <dbReference type="ARBA" id="ARBA00022679"/>
    </source>
</evidence>
<name>A0ABD2LPL0_9BILA</name>
<dbReference type="CDD" id="cd20353">
    <property type="entry name" value="Rcat_RBR_RNF216"/>
    <property type="match status" value="1"/>
</dbReference>
<keyword evidence="2" id="KW-0808">Transferase</keyword>
<dbReference type="Pfam" id="PF26200">
    <property type="entry name" value="Rcat_RNF216"/>
    <property type="match status" value="1"/>
</dbReference>
<proteinExistence type="predicted"/>
<dbReference type="InterPro" id="IPR047545">
    <property type="entry name" value="BRcat_RBR_RNF216"/>
</dbReference>
<evidence type="ECO:0000259" key="9">
    <source>
        <dbReference type="PROSITE" id="PS51873"/>
    </source>
</evidence>
<feature type="region of interest" description="Disordered" evidence="8">
    <location>
        <begin position="51"/>
        <end position="79"/>
    </location>
</feature>
<evidence type="ECO:0000256" key="7">
    <source>
        <dbReference type="ARBA" id="ARBA00022833"/>
    </source>
</evidence>
<dbReference type="CDD" id="cd20339">
    <property type="entry name" value="BRcat_RBR_RNF216"/>
    <property type="match status" value="1"/>
</dbReference>
<comment type="caution">
    <text evidence="10">The sequence shown here is derived from an EMBL/GenBank/DDBJ whole genome shotgun (WGS) entry which is preliminary data.</text>
</comment>
<reference evidence="10 11" key="1">
    <citation type="submission" date="2024-10" db="EMBL/GenBank/DDBJ databases">
        <authorList>
            <person name="Kim D."/>
        </authorList>
    </citation>
    <scope>NUCLEOTIDE SEQUENCE [LARGE SCALE GENOMIC DNA]</scope>
    <source>
        <strain evidence="10">BH-2024</strain>
    </source>
</reference>
<dbReference type="SUPFAM" id="SSF57850">
    <property type="entry name" value="RING/U-box"/>
    <property type="match status" value="2"/>
</dbReference>
<gene>
    <name evidence="10" type="ORF">niasHT_007590</name>
</gene>
<evidence type="ECO:0000313" key="11">
    <source>
        <dbReference type="Proteomes" id="UP001620626"/>
    </source>
</evidence>
<feature type="domain" description="RING-type" evidence="9">
    <location>
        <begin position="269"/>
        <end position="495"/>
    </location>
</feature>
<dbReference type="GO" id="GO:0008270">
    <property type="term" value="F:zinc ion binding"/>
    <property type="evidence" value="ECO:0007669"/>
    <property type="project" value="UniProtKB-KW"/>
</dbReference>